<name>A0A0B4S1P1_9FIRM</name>
<evidence type="ECO:0000313" key="2">
    <source>
        <dbReference type="EMBL" id="AIZ36720.1"/>
    </source>
</evidence>
<dbReference type="RefSeq" id="WP_041954181.1">
    <property type="nucleotide sequence ID" value="NZ_CP009761.1"/>
</dbReference>
<keyword evidence="1" id="KW-0472">Membrane</keyword>
<dbReference type="Proteomes" id="UP000031386">
    <property type="component" value="Chromosome"/>
</dbReference>
<keyword evidence="1" id="KW-0812">Transmembrane</keyword>
<organism evidence="2 3">
    <name type="scientific">Parvimonas micra</name>
    <dbReference type="NCBI Taxonomy" id="33033"/>
    <lineage>
        <taxon>Bacteria</taxon>
        <taxon>Bacillati</taxon>
        <taxon>Bacillota</taxon>
        <taxon>Tissierellia</taxon>
        <taxon>Tissierellales</taxon>
        <taxon>Peptoniphilaceae</taxon>
        <taxon>Parvimonas</taxon>
    </lineage>
</organism>
<accession>A0A0B4S1P1</accession>
<keyword evidence="3" id="KW-1185">Reference proteome</keyword>
<protein>
    <submittedName>
        <fullName evidence="2">Uncharacterized protein</fullName>
    </submittedName>
</protein>
<evidence type="ECO:0000313" key="3">
    <source>
        <dbReference type="Proteomes" id="UP000031386"/>
    </source>
</evidence>
<dbReference type="EMBL" id="CP009761">
    <property type="protein sequence ID" value="AIZ36720.1"/>
    <property type="molecule type" value="Genomic_DNA"/>
</dbReference>
<proteinExistence type="predicted"/>
<dbReference type="KEGG" id="pmic:NW74_04920"/>
<dbReference type="STRING" id="33033.NW74_04920"/>
<dbReference type="OrthoDB" id="2064359at2"/>
<feature type="transmembrane region" description="Helical" evidence="1">
    <location>
        <begin position="12"/>
        <end position="29"/>
    </location>
</feature>
<reference evidence="2 3" key="1">
    <citation type="submission" date="2014-10" db="EMBL/GenBank/DDBJ databases">
        <title>Complete genome sequence of Parvimonas micra KCOM 1535 (= ChDC B708).</title>
        <authorList>
            <person name="Kook J.-K."/>
            <person name="Park S.-N."/>
            <person name="Lim Y.K."/>
            <person name="Roh H."/>
        </authorList>
    </citation>
    <scope>NUCLEOTIDE SEQUENCE [LARGE SCALE GENOMIC DNA]</scope>
    <source>
        <strain evidence="3">KCOM 1535 / ChDC B708</strain>
    </source>
</reference>
<sequence length="90" mass="10592">MKTTENKERLFLSVEVFLAGFAVAFTALNRRKLSRLEKKIDTVKRDSNSILMFQSEKNNEMKREIEEVRDEVSSVYGHIEELLRIKEDGR</sequence>
<keyword evidence="1" id="KW-1133">Transmembrane helix</keyword>
<evidence type="ECO:0000256" key="1">
    <source>
        <dbReference type="SAM" id="Phobius"/>
    </source>
</evidence>
<gene>
    <name evidence="2" type="ORF">NW74_04920</name>
</gene>
<dbReference type="AlphaFoldDB" id="A0A0B4S1P1"/>